<feature type="compositionally biased region" description="Polar residues" evidence="11">
    <location>
        <begin position="1418"/>
        <end position="1430"/>
    </location>
</feature>
<dbReference type="PROSITE" id="PS50929">
    <property type="entry name" value="ABC_TM1F"/>
    <property type="match status" value="2"/>
</dbReference>
<evidence type="ECO:0000256" key="1">
    <source>
        <dbReference type="ARBA" id="ARBA00004141"/>
    </source>
</evidence>
<keyword evidence="16" id="KW-1185">Reference proteome</keyword>
<organism evidence="15 16">
    <name type="scientific">Penicillium alfredii</name>
    <dbReference type="NCBI Taxonomy" id="1506179"/>
    <lineage>
        <taxon>Eukaryota</taxon>
        <taxon>Fungi</taxon>
        <taxon>Dikarya</taxon>
        <taxon>Ascomycota</taxon>
        <taxon>Pezizomycotina</taxon>
        <taxon>Eurotiomycetes</taxon>
        <taxon>Eurotiomycetidae</taxon>
        <taxon>Eurotiales</taxon>
        <taxon>Aspergillaceae</taxon>
        <taxon>Penicillium</taxon>
    </lineage>
</organism>
<dbReference type="InterPro" id="IPR036640">
    <property type="entry name" value="ABC1_TM_sf"/>
</dbReference>
<keyword evidence="3" id="KW-0813">Transport</keyword>
<dbReference type="CDD" id="cd18604">
    <property type="entry name" value="ABC_6TM_VMR1_D2_like"/>
    <property type="match status" value="1"/>
</dbReference>
<feature type="domain" description="ABC transmembrane type-1" evidence="14">
    <location>
        <begin position="963"/>
        <end position="1263"/>
    </location>
</feature>
<dbReference type="OrthoDB" id="6500128at2759"/>
<evidence type="ECO:0000256" key="6">
    <source>
        <dbReference type="ARBA" id="ARBA00022741"/>
    </source>
</evidence>
<keyword evidence="9 12" id="KW-0472">Membrane</keyword>
<dbReference type="GO" id="GO:0140359">
    <property type="term" value="F:ABC-type transporter activity"/>
    <property type="evidence" value="ECO:0007669"/>
    <property type="project" value="InterPro"/>
</dbReference>
<dbReference type="SUPFAM" id="SSF90123">
    <property type="entry name" value="ABC transporter transmembrane region"/>
    <property type="match status" value="2"/>
</dbReference>
<keyword evidence="6" id="KW-0547">Nucleotide-binding</keyword>
<evidence type="ECO:0000256" key="11">
    <source>
        <dbReference type="SAM" id="MobiDB-lite"/>
    </source>
</evidence>
<dbReference type="GO" id="GO:0016887">
    <property type="term" value="F:ATP hydrolysis activity"/>
    <property type="evidence" value="ECO:0007669"/>
    <property type="project" value="InterPro"/>
</dbReference>
<dbReference type="CDD" id="cd18596">
    <property type="entry name" value="ABC_6TM_VMR1_D1_like"/>
    <property type="match status" value="1"/>
</dbReference>
<accession>A0A9W9F9B4</accession>
<evidence type="ECO:0000256" key="12">
    <source>
        <dbReference type="SAM" id="Phobius"/>
    </source>
</evidence>
<evidence type="ECO:0000256" key="7">
    <source>
        <dbReference type="ARBA" id="ARBA00022840"/>
    </source>
</evidence>
<dbReference type="GO" id="GO:0005524">
    <property type="term" value="F:ATP binding"/>
    <property type="evidence" value="ECO:0007669"/>
    <property type="project" value="UniProtKB-KW"/>
</dbReference>
<keyword evidence="5" id="KW-0677">Repeat</keyword>
<dbReference type="InterPro" id="IPR027417">
    <property type="entry name" value="P-loop_NTPase"/>
</dbReference>
<feature type="domain" description="ABC transporter" evidence="13">
    <location>
        <begin position="1297"/>
        <end position="1568"/>
    </location>
</feature>
<feature type="transmembrane region" description="Helical" evidence="12">
    <location>
        <begin position="6"/>
        <end position="28"/>
    </location>
</feature>
<keyword evidence="4 12" id="KW-0812">Transmembrane</keyword>
<evidence type="ECO:0000259" key="14">
    <source>
        <dbReference type="PROSITE" id="PS50929"/>
    </source>
</evidence>
<dbReference type="PROSITE" id="PS50893">
    <property type="entry name" value="ABC_TRANSPORTER_2"/>
    <property type="match status" value="2"/>
</dbReference>
<dbReference type="GeneID" id="81395141"/>
<dbReference type="Gene3D" id="1.20.1560.10">
    <property type="entry name" value="ABC transporter type 1, transmembrane domain"/>
    <property type="match status" value="2"/>
</dbReference>
<dbReference type="SUPFAM" id="SSF52540">
    <property type="entry name" value="P-loop containing nucleoside triphosphate hydrolases"/>
    <property type="match status" value="2"/>
</dbReference>
<protein>
    <recommendedName>
        <fullName evidence="17">ABC transporter</fullName>
    </recommendedName>
</protein>
<evidence type="ECO:0000313" key="15">
    <source>
        <dbReference type="EMBL" id="KAJ5096035.1"/>
    </source>
</evidence>
<feature type="transmembrane region" description="Helical" evidence="12">
    <location>
        <begin position="74"/>
        <end position="100"/>
    </location>
</feature>
<evidence type="ECO:0000256" key="4">
    <source>
        <dbReference type="ARBA" id="ARBA00022692"/>
    </source>
</evidence>
<feature type="transmembrane region" description="Helical" evidence="12">
    <location>
        <begin position="456"/>
        <end position="477"/>
    </location>
</feature>
<keyword evidence="7" id="KW-0067">ATP-binding</keyword>
<dbReference type="InterPro" id="IPR011527">
    <property type="entry name" value="ABC1_TM_dom"/>
</dbReference>
<dbReference type="GO" id="GO:0016020">
    <property type="term" value="C:membrane"/>
    <property type="evidence" value="ECO:0007669"/>
    <property type="project" value="UniProtKB-SubCell"/>
</dbReference>
<feature type="domain" description="ABC transmembrane type-1" evidence="14">
    <location>
        <begin position="412"/>
        <end position="595"/>
    </location>
</feature>
<feature type="transmembrane region" description="Helical" evidence="12">
    <location>
        <begin position="1207"/>
        <end position="1229"/>
    </location>
</feature>
<feature type="transmembrane region" description="Helical" evidence="12">
    <location>
        <begin position="959"/>
        <end position="982"/>
    </location>
</feature>
<keyword evidence="10" id="KW-0325">Glycoprotein</keyword>
<dbReference type="PANTHER" id="PTHR24223:SF456">
    <property type="entry name" value="MULTIDRUG RESISTANCE-ASSOCIATED PROTEIN LETHAL(2)03659"/>
    <property type="match status" value="1"/>
</dbReference>
<feature type="transmembrane region" description="Helical" evidence="12">
    <location>
        <begin position="170"/>
        <end position="192"/>
    </location>
</feature>
<sequence length="1582" mass="173145">MGPHWQVAPLATGSLALLLAAISSIPAAKSIVGRVARKAPPEDEPFLAKTVYRDEDGEATEGSLRAFSDKWQRVAIAVLSIAGLLLTLALAVVTIIHHGANDTGLIWLQFGVWSLLSLQAVAFFAEPRPTTRFVLGHFAFWGSAIAITLPFIQVQAAWNSQSTLVQNQTWVGLTISQVVSALLRGLCCVLLPRRPHVYHDGKVVDSQWTVSILGRLTFSWANDLLNYVVKKQTVELDDIPSLEASKRTDRLREKFERVRGSRKLWTAIFVAHRESFIFQATLTLIVCVLGFGPQVALLKILSSLEARGTDSWNALQTWVWVAGLGGIMLLASNIESWLFWGMYSKLGIPVYAELSAVIFAKSMRRKDAKYVKKAKDPSSPDSAAKALLEDQGDNKPEDDEEEALKQSRQSTINLAAVDARRIADLAANFNLFPMAGARVVIGCGFLVNVLGWRSALAGMAVSVLVTPLNYYVAGKFVKSQGRLMKFRDQKMAIITEVLQGIRQVKFSALEQQWQDRISGVRETELGALWVLFLYDICLISIWILGPVGLSAVALTVYALIHGGLSASVAFTAMAVFGSLEMSLAILPELFSFALEAKVSAERIDEYLASPDKVANTLPADHIAFENASVTWPVNRSEYVEVDEDTFILQDLNLSFPPKGLSVISGRTGSGKSLLLASVLGECEVLSGTVKVPVPPPISDRYDHLATSANWTIDSAIAYVAQIPWIENAAIKDNILFGLPYNAERYKKVLFACALEKDLEMLPDGELTDIGANGVNLSGGQRWRISFARALYSRAGILVMDDIFSALDAHTGRHVYEHALTGDLGQNRTRVLVTHHVGLCLPRTDYSVLLGNGCVKYAGTIDELMKANHLEDILQEEHATEETGQASADGESKILNDGESTLQKVISNTSHQRPNTSPNENENTENAGSAPKKFVEEEKREKGSIQLSVYTAYLSKGGHWTFWLVGILVYLTYSSLMVGRAWWINIWTSSGASTQPHTEQYQALLQHPMKRSMAPPEDNKLFMYIGIYVGISVAACIIGTVRYYLILSAAVRASRNLFKNLMYAVLRAPLRWLDTVPLGRILNRFTADFHTTDGRIGYDIGFFASKVLELLGIMVAGIMVSPVVIAIAVVVLAICTKLSTWYLAGAREIKRLESTAKSPVFEQIGSGLTGLVTIRAFSKSDTYIGIIYNKINRHAEAWWNLGLFNRWLGFRMNVIGAVFSTLTAALVVYAPGITASLAGFALSFALQYNSVVAIALRQYADIELNMNAIERVLEYSNIETESQSGTAAPAAWPTEGRLEVQDLVVGYAPDLPPVLNGLSFAVEKNQRVGVVGRTGAGKSSLTLALFRFLEAREGQILIDGVDVSKIKLHDLRSRLAIIPQDPVLFSGTVRSNLDSFNQYSDTELYDALARVHLIQDTTNDNDSETLTSQAATPRIPGGTGATTPDTATAKANTNAFTSLAAPISEGGLNLSQGQRQLLCLARAIVSRPKMMILDEATSAVDMETDALIQQSIRAEFGRNASTLLVIAHRLSTIADFDRILVMDAGRAAEFGTPRELMGIEGGVFRNLVENSGEKEVLHKMIFE</sequence>
<evidence type="ECO:0000259" key="13">
    <source>
        <dbReference type="PROSITE" id="PS50893"/>
    </source>
</evidence>
<dbReference type="FunFam" id="1.20.1560.10:FF:000013">
    <property type="entry name" value="ABC transporter C family member 2"/>
    <property type="match status" value="1"/>
</dbReference>
<evidence type="ECO:0000256" key="5">
    <source>
        <dbReference type="ARBA" id="ARBA00022737"/>
    </source>
</evidence>
<name>A0A9W9F9B4_9EURO</name>
<keyword evidence="8 12" id="KW-1133">Transmembrane helix</keyword>
<evidence type="ECO:0008006" key="17">
    <source>
        <dbReference type="Google" id="ProtNLM"/>
    </source>
</evidence>
<feature type="transmembrane region" description="Helical" evidence="12">
    <location>
        <begin position="551"/>
        <end position="576"/>
    </location>
</feature>
<dbReference type="SMART" id="SM00382">
    <property type="entry name" value="AAA"/>
    <property type="match status" value="2"/>
</dbReference>
<feature type="transmembrane region" description="Helical" evidence="12">
    <location>
        <begin position="106"/>
        <end position="126"/>
    </location>
</feature>
<gene>
    <name evidence="15" type="ORF">NUU61_005391</name>
</gene>
<comment type="caution">
    <text evidence="15">The sequence shown here is derived from an EMBL/GenBank/DDBJ whole genome shotgun (WGS) entry which is preliminary data.</text>
</comment>
<comment type="subcellular location">
    <subcellularLocation>
        <location evidence="1">Membrane</location>
        <topology evidence="1">Multi-pass membrane protein</topology>
    </subcellularLocation>
</comment>
<feature type="region of interest" description="Disordered" evidence="11">
    <location>
        <begin position="1418"/>
        <end position="1441"/>
    </location>
</feature>
<dbReference type="RefSeq" id="XP_056511586.1">
    <property type="nucleotide sequence ID" value="XM_056655973.1"/>
</dbReference>
<dbReference type="InterPro" id="IPR003439">
    <property type="entry name" value="ABC_transporter-like_ATP-bd"/>
</dbReference>
<reference evidence="15" key="2">
    <citation type="journal article" date="2023" name="IMA Fungus">
        <title>Comparative genomic study of the Penicillium genus elucidates a diverse pangenome and 15 lateral gene transfer events.</title>
        <authorList>
            <person name="Petersen C."/>
            <person name="Sorensen T."/>
            <person name="Nielsen M.R."/>
            <person name="Sondergaard T.E."/>
            <person name="Sorensen J.L."/>
            <person name="Fitzpatrick D.A."/>
            <person name="Frisvad J.C."/>
            <person name="Nielsen K.L."/>
        </authorList>
    </citation>
    <scope>NUCLEOTIDE SEQUENCE</scope>
    <source>
        <strain evidence="15">IBT 34128</strain>
    </source>
</reference>
<dbReference type="Proteomes" id="UP001141434">
    <property type="component" value="Unassembled WGS sequence"/>
</dbReference>
<dbReference type="FunFam" id="3.40.50.300:FF:000825">
    <property type="entry name" value="ABC bile acid transporter"/>
    <property type="match status" value="1"/>
</dbReference>
<dbReference type="InterPro" id="IPR050173">
    <property type="entry name" value="ABC_transporter_C-like"/>
</dbReference>
<evidence type="ECO:0000256" key="3">
    <source>
        <dbReference type="ARBA" id="ARBA00022448"/>
    </source>
</evidence>
<proteinExistence type="inferred from homology"/>
<feature type="transmembrane region" description="Helical" evidence="12">
    <location>
        <begin position="1020"/>
        <end position="1044"/>
    </location>
</feature>
<dbReference type="PANTHER" id="PTHR24223">
    <property type="entry name" value="ATP-BINDING CASSETTE SUB-FAMILY C"/>
    <property type="match status" value="1"/>
</dbReference>
<feature type="transmembrane region" description="Helical" evidence="12">
    <location>
        <begin position="276"/>
        <end position="298"/>
    </location>
</feature>
<dbReference type="Pfam" id="PF00005">
    <property type="entry name" value="ABC_tran"/>
    <property type="match status" value="2"/>
</dbReference>
<reference evidence="15" key="1">
    <citation type="submission" date="2022-11" db="EMBL/GenBank/DDBJ databases">
        <authorList>
            <person name="Petersen C."/>
        </authorList>
    </citation>
    <scope>NUCLEOTIDE SEQUENCE</scope>
    <source>
        <strain evidence="15">IBT 34128</strain>
    </source>
</reference>
<comment type="similarity">
    <text evidence="2">Belongs to the ABC transporter superfamily. ABCC family. Conjugate transporter (TC 3.A.1.208) subfamily.</text>
</comment>
<evidence type="ECO:0000256" key="9">
    <source>
        <dbReference type="ARBA" id="ARBA00023136"/>
    </source>
</evidence>
<feature type="region of interest" description="Disordered" evidence="11">
    <location>
        <begin position="906"/>
        <end position="936"/>
    </location>
</feature>
<dbReference type="InterPro" id="IPR003593">
    <property type="entry name" value="AAA+_ATPase"/>
</dbReference>
<feature type="compositionally biased region" description="Low complexity" evidence="11">
    <location>
        <begin position="913"/>
        <end position="925"/>
    </location>
</feature>
<dbReference type="PROSITE" id="PS00211">
    <property type="entry name" value="ABC_TRANSPORTER_1"/>
    <property type="match status" value="1"/>
</dbReference>
<feature type="transmembrane region" description="Helical" evidence="12">
    <location>
        <begin position="1109"/>
        <end position="1133"/>
    </location>
</feature>
<evidence type="ECO:0000256" key="2">
    <source>
        <dbReference type="ARBA" id="ARBA00009726"/>
    </source>
</evidence>
<dbReference type="EMBL" id="JAPMSZ010000007">
    <property type="protein sequence ID" value="KAJ5096035.1"/>
    <property type="molecule type" value="Genomic_DNA"/>
</dbReference>
<evidence type="ECO:0000256" key="10">
    <source>
        <dbReference type="ARBA" id="ARBA00023180"/>
    </source>
</evidence>
<feature type="domain" description="ABC transporter" evidence="13">
    <location>
        <begin position="633"/>
        <end position="876"/>
    </location>
</feature>
<dbReference type="GO" id="GO:0005737">
    <property type="term" value="C:cytoplasm"/>
    <property type="evidence" value="ECO:0007669"/>
    <property type="project" value="UniProtKB-ARBA"/>
</dbReference>
<dbReference type="InterPro" id="IPR017871">
    <property type="entry name" value="ABC_transporter-like_CS"/>
</dbReference>
<dbReference type="CDD" id="cd03244">
    <property type="entry name" value="ABCC_MRP_domain2"/>
    <property type="match status" value="1"/>
</dbReference>
<feature type="transmembrane region" description="Helical" evidence="12">
    <location>
        <begin position="138"/>
        <end position="158"/>
    </location>
</feature>
<feature type="transmembrane region" description="Helical" evidence="12">
    <location>
        <begin position="429"/>
        <end position="450"/>
    </location>
</feature>
<feature type="transmembrane region" description="Helical" evidence="12">
    <location>
        <begin position="525"/>
        <end position="545"/>
    </location>
</feature>
<evidence type="ECO:0000313" key="16">
    <source>
        <dbReference type="Proteomes" id="UP001141434"/>
    </source>
</evidence>
<dbReference type="CDD" id="cd03250">
    <property type="entry name" value="ABCC_MRP_domain1"/>
    <property type="match status" value="1"/>
</dbReference>
<feature type="transmembrane region" description="Helical" evidence="12">
    <location>
        <begin position="318"/>
        <end position="340"/>
    </location>
</feature>
<evidence type="ECO:0000256" key="8">
    <source>
        <dbReference type="ARBA" id="ARBA00022989"/>
    </source>
</evidence>
<dbReference type="Pfam" id="PF00664">
    <property type="entry name" value="ABC_membrane"/>
    <property type="match status" value="2"/>
</dbReference>
<dbReference type="Gene3D" id="3.40.50.300">
    <property type="entry name" value="P-loop containing nucleotide triphosphate hydrolases"/>
    <property type="match status" value="2"/>
</dbReference>